<dbReference type="EMBL" id="CP013926">
    <property type="protein sequence ID" value="AMJ75560.1"/>
    <property type="molecule type" value="Genomic_DNA"/>
</dbReference>
<dbReference type="KEGG" id="asq:AVL57_17280"/>
<dbReference type="AlphaFoldDB" id="A0AAW7Z5Z5"/>
<dbReference type="Proteomes" id="UP001170717">
    <property type="component" value="Unassembled WGS sequence"/>
</dbReference>
<keyword evidence="2" id="KW-0812">Transmembrane</keyword>
<proteinExistence type="predicted"/>
<feature type="region of interest" description="Disordered" evidence="1">
    <location>
        <begin position="63"/>
        <end position="87"/>
    </location>
</feature>
<evidence type="ECO:0000313" key="6">
    <source>
        <dbReference type="Proteomes" id="UP001170717"/>
    </source>
</evidence>
<evidence type="ECO:0000256" key="1">
    <source>
        <dbReference type="SAM" id="MobiDB-lite"/>
    </source>
</evidence>
<evidence type="ECO:0000313" key="3">
    <source>
        <dbReference type="EMBL" id="AMJ75560.1"/>
    </source>
</evidence>
<reference evidence="4" key="2">
    <citation type="submission" date="2023-07" db="EMBL/GenBank/DDBJ databases">
        <title>Genome content predicts the carbon catabolic preferences of heterotrophic bacteria.</title>
        <authorList>
            <person name="Gralka M."/>
        </authorList>
    </citation>
    <scope>NUCLEOTIDE SEQUENCE</scope>
    <source>
        <strain evidence="4">F2M12</strain>
    </source>
</reference>
<evidence type="ECO:0008006" key="7">
    <source>
        <dbReference type="Google" id="ProtNLM"/>
    </source>
</evidence>
<dbReference type="Proteomes" id="UP000056750">
    <property type="component" value="Chromosome"/>
</dbReference>
<accession>A0AAW7Z5Z5</accession>
<evidence type="ECO:0000256" key="2">
    <source>
        <dbReference type="SAM" id="Phobius"/>
    </source>
</evidence>
<evidence type="ECO:0000313" key="4">
    <source>
        <dbReference type="EMBL" id="MDO6578939.1"/>
    </source>
</evidence>
<keyword evidence="5" id="KW-1185">Reference proteome</keyword>
<dbReference type="RefSeq" id="WP_057789634.1">
    <property type="nucleotide sequence ID" value="NZ_CP013926.1"/>
</dbReference>
<organism evidence="4 6">
    <name type="scientific">Alteromonas stellipolaris</name>
    <dbReference type="NCBI Taxonomy" id="233316"/>
    <lineage>
        <taxon>Bacteria</taxon>
        <taxon>Pseudomonadati</taxon>
        <taxon>Pseudomonadota</taxon>
        <taxon>Gammaproteobacteria</taxon>
        <taxon>Alteromonadales</taxon>
        <taxon>Alteromonadaceae</taxon>
        <taxon>Alteromonas/Salinimonas group</taxon>
        <taxon>Alteromonas</taxon>
    </lineage>
</organism>
<feature type="compositionally biased region" description="Polar residues" evidence="1">
    <location>
        <begin position="63"/>
        <end position="75"/>
    </location>
</feature>
<sequence length="157" mass="17898">MNNHIKLYIVAIAICSVIAAFYFLNNNESTDLEINNEESQQRPSSGYKEQKSEKLSWFKNMLSDTSGSQTQSSVQAPLPPHLNSVKSNPNEVTIVVDESLIMQRELEFDTLIKDYNANLANRDNQKALKKRFKETSADYKQNIIAKVRQLNNNEGEN</sequence>
<feature type="transmembrane region" description="Helical" evidence="2">
    <location>
        <begin position="7"/>
        <end position="24"/>
    </location>
</feature>
<evidence type="ECO:0000313" key="5">
    <source>
        <dbReference type="Proteomes" id="UP000056750"/>
    </source>
</evidence>
<dbReference type="EMBL" id="JAUOQI010000013">
    <property type="protein sequence ID" value="MDO6578939.1"/>
    <property type="molecule type" value="Genomic_DNA"/>
</dbReference>
<gene>
    <name evidence="3" type="ORF">AVL57_17280</name>
    <name evidence="4" type="ORF">Q4527_16150</name>
</gene>
<keyword evidence="2" id="KW-0472">Membrane</keyword>
<protein>
    <recommendedName>
        <fullName evidence="7">Lipase chaperone</fullName>
    </recommendedName>
</protein>
<name>A0AAW7Z5Z5_9ALTE</name>
<keyword evidence="2" id="KW-1133">Transmembrane helix</keyword>
<reference evidence="3 5" key="1">
    <citation type="submission" date="2015-12" db="EMBL/GenBank/DDBJ databases">
        <title>Intraspecies pangenome expansion in the marine bacterium Alteromonas.</title>
        <authorList>
            <person name="Lopez-Perez M."/>
            <person name="Rodriguez-Valera F."/>
        </authorList>
    </citation>
    <scope>NUCLEOTIDE SEQUENCE [LARGE SCALE GENOMIC DNA]</scope>
    <source>
        <strain evidence="3 5">LMG 21861</strain>
    </source>
</reference>